<gene>
    <name evidence="2" type="ORF">MNB_SV-14-1086</name>
</gene>
<dbReference type="InterPro" id="IPR007730">
    <property type="entry name" value="SPOR-like_dom"/>
</dbReference>
<feature type="domain" description="SPOR" evidence="1">
    <location>
        <begin position="111"/>
        <end position="189"/>
    </location>
</feature>
<dbReference type="PROSITE" id="PS51724">
    <property type="entry name" value="SPOR"/>
    <property type="match status" value="1"/>
</dbReference>
<dbReference type="Gene3D" id="3.30.70.1070">
    <property type="entry name" value="Sporulation related repeat"/>
    <property type="match status" value="1"/>
</dbReference>
<dbReference type="AlphaFoldDB" id="A0A1W1CGZ3"/>
<reference evidence="2" key="1">
    <citation type="submission" date="2016-10" db="EMBL/GenBank/DDBJ databases">
        <authorList>
            <person name="de Groot N.N."/>
        </authorList>
    </citation>
    <scope>NUCLEOTIDE SEQUENCE</scope>
</reference>
<organism evidence="2">
    <name type="scientific">hydrothermal vent metagenome</name>
    <dbReference type="NCBI Taxonomy" id="652676"/>
    <lineage>
        <taxon>unclassified sequences</taxon>
        <taxon>metagenomes</taxon>
        <taxon>ecological metagenomes</taxon>
    </lineage>
</organism>
<sequence>MKTLFSRKKLLFISFAFLISNSCMAENQSFANKVDSNIKDCVNCYADLNFDKKKPKVDKDKKETLYAFNDEKSKIKTYNNNGYEYKIEESDINPKAVEFKDEVYVENQNISNIEKTVAIQVGAFRHYSGAKKYVKKYAILSSKYKVIIKTGAKNQKPLYRVQIEGFSSRSKAEEFKKKYGLAGAFLVMK</sequence>
<evidence type="ECO:0000313" key="2">
    <source>
        <dbReference type="EMBL" id="SFV65150.1"/>
    </source>
</evidence>
<name>A0A1W1CGZ3_9ZZZZ</name>
<accession>A0A1W1CGZ3</accession>
<protein>
    <submittedName>
        <fullName evidence="2">RlpA-like lipoprotein</fullName>
    </submittedName>
</protein>
<dbReference type="EMBL" id="FPHN01000179">
    <property type="protein sequence ID" value="SFV65150.1"/>
    <property type="molecule type" value="Genomic_DNA"/>
</dbReference>
<evidence type="ECO:0000259" key="1">
    <source>
        <dbReference type="PROSITE" id="PS51724"/>
    </source>
</evidence>
<dbReference type="SUPFAM" id="SSF110997">
    <property type="entry name" value="Sporulation related repeat"/>
    <property type="match status" value="1"/>
</dbReference>
<dbReference type="Pfam" id="PF05036">
    <property type="entry name" value="SPOR"/>
    <property type="match status" value="1"/>
</dbReference>
<proteinExistence type="predicted"/>
<keyword evidence="2" id="KW-0449">Lipoprotein</keyword>
<dbReference type="GO" id="GO:0042834">
    <property type="term" value="F:peptidoglycan binding"/>
    <property type="evidence" value="ECO:0007669"/>
    <property type="project" value="InterPro"/>
</dbReference>
<dbReference type="InterPro" id="IPR036680">
    <property type="entry name" value="SPOR-like_sf"/>
</dbReference>